<accession>A0A086JAM4</accession>
<evidence type="ECO:0000313" key="1">
    <source>
        <dbReference type="EMBL" id="KFG29192.1"/>
    </source>
</evidence>
<dbReference type="EMBL" id="AHZU02001771">
    <property type="protein sequence ID" value="KFG29192.1"/>
    <property type="molecule type" value="Genomic_DNA"/>
</dbReference>
<gene>
    <name evidence="1" type="ORF">TGDOM2_329620</name>
</gene>
<name>A0A086JAM4_TOXGO</name>
<proteinExistence type="predicted"/>
<evidence type="ECO:0000313" key="2">
    <source>
        <dbReference type="Proteomes" id="UP000028837"/>
    </source>
</evidence>
<reference evidence="1 2" key="1">
    <citation type="submission" date="2014-02" db="EMBL/GenBank/DDBJ databases">
        <authorList>
            <person name="Sibley D."/>
            <person name="Venepally P."/>
            <person name="Karamycheva S."/>
            <person name="Hadjithomas M."/>
            <person name="Khan A."/>
            <person name="Brunk B."/>
            <person name="Roos D."/>
            <person name="Caler E."/>
            <person name="Lorenzi H."/>
        </authorList>
    </citation>
    <scope>NUCLEOTIDE SEQUENCE [LARGE SCALE GENOMIC DNA]</scope>
    <source>
        <strain evidence="1 2">GAB2-2007-GAL-DOM2</strain>
    </source>
</reference>
<dbReference type="Proteomes" id="UP000028837">
    <property type="component" value="Unassembled WGS sequence"/>
</dbReference>
<comment type="caution">
    <text evidence="1">The sequence shown here is derived from an EMBL/GenBank/DDBJ whole genome shotgun (WGS) entry which is preliminary data.</text>
</comment>
<dbReference type="AlphaFoldDB" id="A0A086JAM4"/>
<dbReference type="VEuPathDB" id="ToxoDB:TGDOM2_329620"/>
<protein>
    <submittedName>
        <fullName evidence="1">Uncharacterized protein</fullName>
    </submittedName>
</protein>
<sequence>MTTSAPAVRKTGIRCRVVCDNQFSLLAVRVQKVNTVDGCVLDVAGRCGIPWIFAFPTIRLNTLPELSGTSAYIQQLKASEVPSETIADKTLLQQFVLCYACRPCVEYLDSPTSVLGYRHTCLSCLRRLRLVLRNTLARFLPPGIQSHKLCERFQANWPEIMPPPTNL</sequence>
<organism evidence="1 2">
    <name type="scientific">Toxoplasma gondii GAB2-2007-GAL-DOM2</name>
    <dbReference type="NCBI Taxonomy" id="1130820"/>
    <lineage>
        <taxon>Eukaryota</taxon>
        <taxon>Sar</taxon>
        <taxon>Alveolata</taxon>
        <taxon>Apicomplexa</taxon>
        <taxon>Conoidasida</taxon>
        <taxon>Coccidia</taxon>
        <taxon>Eucoccidiorida</taxon>
        <taxon>Eimeriorina</taxon>
        <taxon>Sarcocystidae</taxon>
        <taxon>Toxoplasma</taxon>
    </lineage>
</organism>